<gene>
    <name evidence="1" type="ORF">B0W44_00535</name>
</gene>
<evidence type="ECO:0000313" key="1">
    <source>
        <dbReference type="EMBL" id="AQS54505.1"/>
    </source>
</evidence>
<dbReference type="KEGG" id="ntr:B0W44_00535"/>
<dbReference type="RefSeq" id="WP_077718324.1">
    <property type="nucleotide sequence ID" value="NZ_CP019699.1"/>
</dbReference>
<proteinExistence type="predicted"/>
<protein>
    <submittedName>
        <fullName evidence="1">DUF1573 domain-containing protein</fullName>
    </submittedName>
</protein>
<reference evidence="1 2" key="1">
    <citation type="journal article" date="2015" name="Int. J. Syst. Evol. Microbiol.">
        <title>Novibacillus thermophilus gen. nov., sp. nov., a Gram-staining-negative and moderately thermophilic member of the family Thermoactinomycetaceae.</title>
        <authorList>
            <person name="Yang G."/>
            <person name="Chen J."/>
            <person name="Zhou S."/>
        </authorList>
    </citation>
    <scope>NUCLEOTIDE SEQUENCE [LARGE SCALE GENOMIC DNA]</scope>
    <source>
        <strain evidence="1 2">SG-1</strain>
    </source>
</reference>
<dbReference type="STRING" id="1471761.B0W44_00535"/>
<organism evidence="1 2">
    <name type="scientific">Novibacillus thermophilus</name>
    <dbReference type="NCBI Taxonomy" id="1471761"/>
    <lineage>
        <taxon>Bacteria</taxon>
        <taxon>Bacillati</taxon>
        <taxon>Bacillota</taxon>
        <taxon>Bacilli</taxon>
        <taxon>Bacillales</taxon>
        <taxon>Thermoactinomycetaceae</taxon>
        <taxon>Novibacillus</taxon>
    </lineage>
</organism>
<sequence>MRDHQLDRFQTQVAELLLRHRSVLDVLSKLQETSARTNRSITKAVTNCGCLKVQAGKQPFTSASNFDTAKDAVDTHLSGDLCEHCRDVVVSEMGKHLFYLASACNLLDIHMRDVIEKESEKLSTLGLFNMS</sequence>
<dbReference type="AlphaFoldDB" id="A0A1U9K399"/>
<evidence type="ECO:0000313" key="2">
    <source>
        <dbReference type="Proteomes" id="UP000188603"/>
    </source>
</evidence>
<name>A0A1U9K399_9BACL</name>
<keyword evidence="2" id="KW-1185">Reference proteome</keyword>
<dbReference type="OrthoDB" id="2988649at2"/>
<dbReference type="Proteomes" id="UP000188603">
    <property type="component" value="Chromosome"/>
</dbReference>
<dbReference type="EMBL" id="CP019699">
    <property type="protein sequence ID" value="AQS54505.1"/>
    <property type="molecule type" value="Genomic_DNA"/>
</dbReference>
<accession>A0A1U9K399</accession>